<gene>
    <name evidence="1" type="ORF">INF30_02430</name>
</gene>
<dbReference type="NCBIfam" id="NF041770">
    <property type="entry name" value="CFI_box_CTERM"/>
    <property type="match status" value="1"/>
</dbReference>
<keyword evidence="2" id="KW-1185">Reference proteome</keyword>
<dbReference type="EMBL" id="JADCKL010000001">
    <property type="protein sequence ID" value="MBE5062131.1"/>
    <property type="molecule type" value="Genomic_DNA"/>
</dbReference>
<evidence type="ECO:0000313" key="1">
    <source>
        <dbReference type="EMBL" id="MBE5062131.1"/>
    </source>
</evidence>
<dbReference type="RefSeq" id="WP_226394120.1">
    <property type="nucleotide sequence ID" value="NZ_JADCKL010000001.1"/>
</dbReference>
<dbReference type="Proteomes" id="UP000758652">
    <property type="component" value="Unassembled WGS sequence"/>
</dbReference>
<name>A0ABR9RGQ4_9FIRM</name>
<comment type="caution">
    <text evidence="1">The sequence shown here is derived from an EMBL/GenBank/DDBJ whole genome shotgun (WGS) entry which is preliminary data.</text>
</comment>
<reference evidence="1 2" key="1">
    <citation type="submission" date="2020-10" db="EMBL/GenBank/DDBJ databases">
        <title>ChiBAC.</title>
        <authorList>
            <person name="Zenner C."/>
            <person name="Hitch T.C.A."/>
            <person name="Clavel T."/>
        </authorList>
    </citation>
    <scope>NUCLEOTIDE SEQUENCE [LARGE SCALE GENOMIC DNA]</scope>
    <source>
        <strain evidence="1 2">DSM 108991</strain>
    </source>
</reference>
<accession>A0ABR9RGQ4</accession>
<protein>
    <submittedName>
        <fullName evidence="1">Uncharacterized protein</fullName>
    </submittedName>
</protein>
<proteinExistence type="predicted"/>
<dbReference type="InterPro" id="IPR049886">
    <property type="entry name" value="CFI_box_CTERM_dom"/>
</dbReference>
<organism evidence="1 2">
    <name type="scientific">Claveliimonas monacensis</name>
    <dbReference type="NCBI Taxonomy" id="2779351"/>
    <lineage>
        <taxon>Bacteria</taxon>
        <taxon>Bacillati</taxon>
        <taxon>Bacillota</taxon>
        <taxon>Clostridia</taxon>
        <taxon>Lachnospirales</taxon>
        <taxon>Lachnospiraceae</taxon>
        <taxon>Claveliimonas</taxon>
    </lineage>
</organism>
<evidence type="ECO:0000313" key="2">
    <source>
        <dbReference type="Proteomes" id="UP000758652"/>
    </source>
</evidence>
<sequence length="254" mass="29845">MELEALQQKLIDFFVEMQDYRQFFKRKLYADTFKECYEKHRGLVADIAEACEKADDQEKAVETLAGAIPDYAHGQIESVKSKNKKEGLQIDYNMTMVTFVIPVLDYAKNVYCSRVIDRMVERWNEPPVTMKISRSDFESLQSGFKSHPCYITTAVCASRNQGDNCYELNLLRDYRDHYLSSTEEGERIVEEYYNVAPTIVNRINRQEDAARIYDDIYSSYLRRCIELIQADEMEECREVYASMVEDLEKKYLFS</sequence>